<evidence type="ECO:0000256" key="11">
    <source>
        <dbReference type="ARBA" id="ARBA00024006"/>
    </source>
</evidence>
<dbReference type="InterPro" id="IPR014030">
    <property type="entry name" value="Ketoacyl_synth_N"/>
</dbReference>
<comment type="catalytic activity">
    <reaction evidence="12 14">
        <text>(9Z)-hexadecenoyl-[ACP] + malonyl-[ACP] + H(+) = 3-oxo-(11Z)-octadecenoyl-[ACP] + holo-[ACP] + CO2</text>
        <dbReference type="Rhea" id="RHEA:55040"/>
        <dbReference type="Rhea" id="RHEA-COMP:9623"/>
        <dbReference type="Rhea" id="RHEA-COMP:9685"/>
        <dbReference type="Rhea" id="RHEA-COMP:10800"/>
        <dbReference type="Rhea" id="RHEA-COMP:14074"/>
        <dbReference type="ChEBI" id="CHEBI:15378"/>
        <dbReference type="ChEBI" id="CHEBI:16526"/>
        <dbReference type="ChEBI" id="CHEBI:64479"/>
        <dbReference type="ChEBI" id="CHEBI:78449"/>
        <dbReference type="ChEBI" id="CHEBI:83989"/>
        <dbReference type="ChEBI" id="CHEBI:138538"/>
        <dbReference type="EC" id="2.3.1.179"/>
    </reaction>
</comment>
<evidence type="ECO:0000256" key="12">
    <source>
        <dbReference type="ARBA" id="ARBA00047318"/>
    </source>
</evidence>
<feature type="domain" description="Ketosynthase family 3 (KS3)" evidence="17">
    <location>
        <begin position="1"/>
        <end position="403"/>
    </location>
</feature>
<accession>A0A941CMH9</accession>
<protein>
    <recommendedName>
        <fullName evidence="4 14">3-oxoacyl-[acyl-carrier-protein] synthase 2</fullName>
        <ecNumber evidence="3 14">2.3.1.179</ecNumber>
    </recommendedName>
</protein>
<evidence type="ECO:0000256" key="3">
    <source>
        <dbReference type="ARBA" id="ARBA00012356"/>
    </source>
</evidence>
<dbReference type="FunFam" id="3.40.47.10:FF:000029">
    <property type="entry name" value="3-oxoacyl-[acyl-carrier-protein] synthase 1"/>
    <property type="match status" value="1"/>
</dbReference>
<evidence type="ECO:0000256" key="4">
    <source>
        <dbReference type="ARBA" id="ARBA00014657"/>
    </source>
</evidence>
<evidence type="ECO:0000256" key="14">
    <source>
        <dbReference type="PIRNR" id="PIRNR000447"/>
    </source>
</evidence>
<dbReference type="RefSeq" id="WP_211799802.1">
    <property type="nucleotide sequence ID" value="NZ_JAGSCS010000002.1"/>
</dbReference>
<evidence type="ECO:0000259" key="17">
    <source>
        <dbReference type="PROSITE" id="PS52004"/>
    </source>
</evidence>
<dbReference type="InterPro" id="IPR017568">
    <property type="entry name" value="3-oxoacyl-ACP_synth-2"/>
</dbReference>
<evidence type="ECO:0000313" key="18">
    <source>
        <dbReference type="EMBL" id="MBR0575295.1"/>
    </source>
</evidence>
<evidence type="ECO:0000256" key="5">
    <source>
        <dbReference type="ARBA" id="ARBA00022516"/>
    </source>
</evidence>
<dbReference type="InterPro" id="IPR000794">
    <property type="entry name" value="Beta-ketoacyl_synthase"/>
</dbReference>
<dbReference type="PROSITE" id="PS52004">
    <property type="entry name" value="KS3_2"/>
    <property type="match status" value="1"/>
</dbReference>
<dbReference type="GO" id="GO:0030497">
    <property type="term" value="P:fatty acid elongation"/>
    <property type="evidence" value="ECO:0007669"/>
    <property type="project" value="UniProtKB-ARBA"/>
</dbReference>
<evidence type="ECO:0000256" key="13">
    <source>
        <dbReference type="ARBA" id="ARBA00047659"/>
    </source>
</evidence>
<comment type="function">
    <text evidence="11 14">Involved in the type II fatty acid elongation cycle. Catalyzes the elongation of a wide range of acyl-ACP by the addition of two carbons from malonyl-ACP to an acyl acceptor. Can efficiently catalyze the conversion of palmitoleoyl-ACP (cis-hexadec-9-enoyl-ACP) to cis-vaccenoyl-ACP (cis-octadec-11-enoyl-ACP), an essential step in the thermal regulation of fatty acid composition.</text>
</comment>
<keyword evidence="8" id="KW-0443">Lipid metabolism</keyword>
<dbReference type="InterPro" id="IPR016039">
    <property type="entry name" value="Thiolase-like"/>
</dbReference>
<dbReference type="AlphaFoldDB" id="A0A941CMH9"/>
<evidence type="ECO:0000256" key="7">
    <source>
        <dbReference type="ARBA" id="ARBA00022832"/>
    </source>
</evidence>
<comment type="similarity">
    <text evidence="2 14 16">Belongs to the thiolase-like superfamily. Beta-ketoacyl-ACP synthases family.</text>
</comment>
<keyword evidence="5 14" id="KW-0444">Lipid biosynthesis</keyword>
<comment type="caution">
    <text evidence="18">The sequence shown here is derived from an EMBL/GenBank/DDBJ whole genome shotgun (WGS) entry which is preliminary data.</text>
</comment>
<evidence type="ECO:0000256" key="2">
    <source>
        <dbReference type="ARBA" id="ARBA00008467"/>
    </source>
</evidence>
<evidence type="ECO:0000256" key="15">
    <source>
        <dbReference type="PIRSR" id="PIRSR000447-1"/>
    </source>
</evidence>
<keyword evidence="9 14" id="KW-0275">Fatty acid biosynthesis</keyword>
<dbReference type="EC" id="2.3.1.179" evidence="3 14"/>
<dbReference type="PANTHER" id="PTHR11712">
    <property type="entry name" value="POLYKETIDE SYNTHASE-RELATED"/>
    <property type="match status" value="1"/>
</dbReference>
<dbReference type="GO" id="GO:0005829">
    <property type="term" value="C:cytosol"/>
    <property type="evidence" value="ECO:0007669"/>
    <property type="project" value="TreeGrafter"/>
</dbReference>
<evidence type="ECO:0000313" key="19">
    <source>
        <dbReference type="Proteomes" id="UP000675379"/>
    </source>
</evidence>
<evidence type="ECO:0000256" key="8">
    <source>
        <dbReference type="ARBA" id="ARBA00023098"/>
    </source>
</evidence>
<dbReference type="EMBL" id="JAGSCS010000002">
    <property type="protein sequence ID" value="MBR0575295.1"/>
    <property type="molecule type" value="Genomic_DNA"/>
</dbReference>
<proteinExistence type="inferred from homology"/>
<dbReference type="InterPro" id="IPR018201">
    <property type="entry name" value="Ketoacyl_synth_AS"/>
</dbReference>
<dbReference type="Proteomes" id="UP000675379">
    <property type="component" value="Unassembled WGS sequence"/>
</dbReference>
<feature type="active site" description="For beta-ketoacyl synthase activity" evidence="15">
    <location>
        <position position="160"/>
    </location>
</feature>
<evidence type="ECO:0000256" key="6">
    <source>
        <dbReference type="ARBA" id="ARBA00022679"/>
    </source>
</evidence>
<dbReference type="PIRSF" id="PIRSF000447">
    <property type="entry name" value="KAS_II"/>
    <property type="match status" value="1"/>
</dbReference>
<dbReference type="NCBIfam" id="NF005589">
    <property type="entry name" value="PRK07314.1"/>
    <property type="match status" value="1"/>
</dbReference>
<reference evidence="18" key="1">
    <citation type="submission" date="2021-04" db="EMBL/GenBank/DDBJ databases">
        <title>Proteiniclasticum sedimins sp. nov., an obligate anaerobic bacterium isolated from anaerobic sludge.</title>
        <authorList>
            <person name="Liu J."/>
        </authorList>
    </citation>
    <scope>NUCLEOTIDE SEQUENCE</scope>
    <source>
        <strain evidence="18">BAD-10</strain>
    </source>
</reference>
<dbReference type="Pfam" id="PF00109">
    <property type="entry name" value="ketoacyl-synt"/>
    <property type="match status" value="1"/>
</dbReference>
<keyword evidence="10 14" id="KW-0012">Acyltransferase</keyword>
<keyword evidence="6 14" id="KW-0808">Transferase</keyword>
<dbReference type="NCBIfam" id="TIGR03150">
    <property type="entry name" value="fabF"/>
    <property type="match status" value="1"/>
</dbReference>
<evidence type="ECO:0000256" key="1">
    <source>
        <dbReference type="ARBA" id="ARBA00005194"/>
    </source>
</evidence>
<dbReference type="SMART" id="SM00825">
    <property type="entry name" value="PKS_KS"/>
    <property type="match status" value="1"/>
</dbReference>
<dbReference type="InterPro" id="IPR020841">
    <property type="entry name" value="PKS_Beta-ketoAc_synthase_dom"/>
</dbReference>
<dbReference type="SUPFAM" id="SSF53901">
    <property type="entry name" value="Thiolase-like"/>
    <property type="match status" value="2"/>
</dbReference>
<name>A0A941CMH9_9CLOT</name>
<sequence>MRVVITGMGVVTPIGNNVEEFTQGLKEGRCGVGPITQFPVEGFKASLAAEVKNVDPAEVIGKKEARRMDRFTQLAVMAADEAVKDAKLTGAYDPFDIDVLITSGIGGLSTMEENVAKYLEKGPGRVSPFFIPMNILNMAAGEISIRHEAMGSSFAPVSACASGTHSIGEGFRSIKHGYAKAAIVGGTEGAVTPMAIAGFSNMKALNETADVEKASIPFDAERAGFILGEGAGVLILESLDGALARGAKIYAEVVGYGSTSDAHHITAPHPEAKGALMAMKRALTEAGIAPEAIGYINAHGTSTPMNDRLESKAIVELFGKEVAVSSTKSMTGHLLGAAGAVESVASVLAMKDSFIPPTIHTKTIDPEVEANIITGESVDMEIRYALSNSLGFGGHNACLVFKKWEGQ</sequence>
<evidence type="ECO:0000256" key="10">
    <source>
        <dbReference type="ARBA" id="ARBA00023315"/>
    </source>
</evidence>
<comment type="pathway">
    <text evidence="1 14">Lipid metabolism; fatty acid biosynthesis.</text>
</comment>
<gene>
    <name evidence="18" type="primary">fabF</name>
    <name evidence="18" type="ORF">KCG48_02965</name>
</gene>
<dbReference type="Pfam" id="PF02801">
    <property type="entry name" value="Ketoacyl-synt_C"/>
    <property type="match status" value="1"/>
</dbReference>
<organism evidence="18 19">
    <name type="scientific">Proteiniclasticum sediminis</name>
    <dbReference type="NCBI Taxonomy" id="2804028"/>
    <lineage>
        <taxon>Bacteria</taxon>
        <taxon>Bacillati</taxon>
        <taxon>Bacillota</taxon>
        <taxon>Clostridia</taxon>
        <taxon>Eubacteriales</taxon>
        <taxon>Clostridiaceae</taxon>
        <taxon>Proteiniclasticum</taxon>
    </lineage>
</organism>
<dbReference type="CDD" id="cd00834">
    <property type="entry name" value="KAS_I_II"/>
    <property type="match status" value="1"/>
</dbReference>
<dbReference type="PROSITE" id="PS00606">
    <property type="entry name" value="KS3_1"/>
    <property type="match status" value="1"/>
</dbReference>
<evidence type="ECO:0000256" key="16">
    <source>
        <dbReference type="RuleBase" id="RU003694"/>
    </source>
</evidence>
<dbReference type="GO" id="GO:0004315">
    <property type="term" value="F:3-oxoacyl-[acyl-carrier-protein] synthase activity"/>
    <property type="evidence" value="ECO:0007669"/>
    <property type="project" value="UniProtKB-UniRule"/>
</dbReference>
<dbReference type="FunFam" id="3.40.47.10:FF:000018">
    <property type="entry name" value="3-oxoacyl-[acyl-carrier-protein] synthase 2"/>
    <property type="match status" value="1"/>
</dbReference>
<comment type="catalytic activity">
    <reaction evidence="13 14">
        <text>a fatty acyl-[ACP] + malonyl-[ACP] + H(+) = a 3-oxoacyl-[ACP] + holo-[ACP] + CO2</text>
        <dbReference type="Rhea" id="RHEA:22836"/>
        <dbReference type="Rhea" id="RHEA-COMP:9623"/>
        <dbReference type="Rhea" id="RHEA-COMP:9685"/>
        <dbReference type="Rhea" id="RHEA-COMP:9916"/>
        <dbReference type="Rhea" id="RHEA-COMP:14125"/>
        <dbReference type="ChEBI" id="CHEBI:15378"/>
        <dbReference type="ChEBI" id="CHEBI:16526"/>
        <dbReference type="ChEBI" id="CHEBI:64479"/>
        <dbReference type="ChEBI" id="CHEBI:78449"/>
        <dbReference type="ChEBI" id="CHEBI:78776"/>
        <dbReference type="ChEBI" id="CHEBI:138651"/>
    </reaction>
</comment>
<keyword evidence="7" id="KW-0276">Fatty acid metabolism</keyword>
<dbReference type="PANTHER" id="PTHR11712:SF336">
    <property type="entry name" value="3-OXOACYL-[ACYL-CARRIER-PROTEIN] SYNTHASE, MITOCHONDRIAL"/>
    <property type="match status" value="1"/>
</dbReference>
<evidence type="ECO:0000256" key="9">
    <source>
        <dbReference type="ARBA" id="ARBA00023160"/>
    </source>
</evidence>
<keyword evidence="19" id="KW-1185">Reference proteome</keyword>
<dbReference type="Gene3D" id="3.40.47.10">
    <property type="match status" value="2"/>
</dbReference>
<dbReference type="InterPro" id="IPR014031">
    <property type="entry name" value="Ketoacyl_synth_C"/>
</dbReference>